<proteinExistence type="predicted"/>
<keyword evidence="1" id="KW-0472">Membrane</keyword>
<sequence>MEAIKKLAGAYLVGISVVVAVFFIINLFLVGAINVLAVWHVLDVLMLIGLALGMGFNYIHKKRASDREAGDSVSRGYLEANVTFYATTVITILFLHNWFAFLATGDVSQGDNHTPWVIWAVVDTVLPIVLGVTGCRLWREAARA</sequence>
<name>A0AA35TQS1_GEOBA</name>
<feature type="transmembrane region" description="Helical" evidence="1">
    <location>
        <begin position="36"/>
        <end position="59"/>
    </location>
</feature>
<accession>A0AA35TQS1</accession>
<dbReference type="EMBL" id="CASHTH010004034">
    <property type="protein sequence ID" value="CAI8052723.1"/>
    <property type="molecule type" value="Genomic_DNA"/>
</dbReference>
<gene>
    <name evidence="2" type="ORF">GBAR_LOCUS28845</name>
</gene>
<dbReference type="Proteomes" id="UP001174909">
    <property type="component" value="Unassembled WGS sequence"/>
</dbReference>
<feature type="transmembrane region" description="Helical" evidence="1">
    <location>
        <begin position="80"/>
        <end position="104"/>
    </location>
</feature>
<feature type="transmembrane region" description="Helical" evidence="1">
    <location>
        <begin position="7"/>
        <end position="30"/>
    </location>
</feature>
<evidence type="ECO:0000313" key="3">
    <source>
        <dbReference type="Proteomes" id="UP001174909"/>
    </source>
</evidence>
<reference evidence="2" key="1">
    <citation type="submission" date="2023-03" db="EMBL/GenBank/DDBJ databases">
        <authorList>
            <person name="Steffen K."/>
            <person name="Cardenas P."/>
        </authorList>
    </citation>
    <scope>NUCLEOTIDE SEQUENCE</scope>
</reference>
<evidence type="ECO:0000313" key="2">
    <source>
        <dbReference type="EMBL" id="CAI8052723.1"/>
    </source>
</evidence>
<keyword evidence="3" id="KW-1185">Reference proteome</keyword>
<evidence type="ECO:0000256" key="1">
    <source>
        <dbReference type="SAM" id="Phobius"/>
    </source>
</evidence>
<dbReference type="AlphaFoldDB" id="A0AA35TQS1"/>
<feature type="transmembrane region" description="Helical" evidence="1">
    <location>
        <begin position="116"/>
        <end position="138"/>
    </location>
</feature>
<organism evidence="2 3">
    <name type="scientific">Geodia barretti</name>
    <name type="common">Barrett's horny sponge</name>
    <dbReference type="NCBI Taxonomy" id="519541"/>
    <lineage>
        <taxon>Eukaryota</taxon>
        <taxon>Metazoa</taxon>
        <taxon>Porifera</taxon>
        <taxon>Demospongiae</taxon>
        <taxon>Heteroscleromorpha</taxon>
        <taxon>Tetractinellida</taxon>
        <taxon>Astrophorina</taxon>
        <taxon>Geodiidae</taxon>
        <taxon>Geodia</taxon>
    </lineage>
</organism>
<keyword evidence="1" id="KW-1133">Transmembrane helix</keyword>
<keyword evidence="1" id="KW-0812">Transmembrane</keyword>
<protein>
    <submittedName>
        <fullName evidence="2">Uncharacterized protein</fullName>
    </submittedName>
</protein>
<comment type="caution">
    <text evidence="2">The sequence shown here is derived from an EMBL/GenBank/DDBJ whole genome shotgun (WGS) entry which is preliminary data.</text>
</comment>